<protein>
    <submittedName>
        <fullName evidence="3">Pentatricopeptide repeat-containing protein</fullName>
    </submittedName>
</protein>
<dbReference type="NCBIfam" id="TIGR00756">
    <property type="entry name" value="PPR"/>
    <property type="match status" value="1"/>
</dbReference>
<evidence type="ECO:0000313" key="4">
    <source>
        <dbReference type="Proteomes" id="UP001418222"/>
    </source>
</evidence>
<comment type="caution">
    <text evidence="3">The sequence shown here is derived from an EMBL/GenBank/DDBJ whole genome shotgun (WGS) entry which is preliminary data.</text>
</comment>
<dbReference type="PROSITE" id="PS51375">
    <property type="entry name" value="PPR"/>
    <property type="match status" value="2"/>
</dbReference>
<sequence length="665" mass="73579">MAGWQMEMLPKHPPLLLLHPINTTARIAMITPPIRHFSTAAASAPGGGGLALYLRRAKLIDCLRLRLLSHDPSSPFPLPPSPLFDSFVASRAIRAAPSPESALSLLRSLLSHPSFTLNPQHPSILHSVSRRLPDHLSLLPDIRLSPLHRLRLLAASGDLQSALETFSSLRSSPGSLRCNHRTHPCTESYNLIIGLHAAAGDHSSAVSTFFQMISDGAIPNSRTYTVIIDHLVQANNADAAMEIFHLLPSIRIRRTSKQYNVLANAFSSSDEQRQHLLMLIKEMNSDGILPGRPMLAAIAKLRASGFIEITDEFVRELSPDQRIGYAVDSLEEDDEEEEEGNNERIKLKPWIDPAALARALEDWNPADVDLLEAAGFVWSSRLVCKLLRSFRTPETAWRFFCWVAYQPGGFAHDRHTVSRMIAILANAGHVELVDRLISKLQSEGILLPFDTVRLIVDFYGLSKNSDAAIKIYRSAGTICGPLSRLNLVLLSSCLLRTVIKSRQGEDAMALQEEMMAGGILLDVQTFSGLMEYFAGEGDLKSVHRLFGAARQCGLKPDSFMYELLMRAYCKQERAVLAMRLFDEMLISGLPPSRGTKRILVKSLWKEGKLREAAVVEEKSEEVGDLPAKQPGHVWTASAADFDRVLKVYSGSFAQRGTECRCAEGV</sequence>
<dbReference type="PANTHER" id="PTHR47913:SF1">
    <property type="entry name" value="OS01G0167750 PROTEIN"/>
    <property type="match status" value="1"/>
</dbReference>
<dbReference type="PANTHER" id="PTHR47913">
    <property type="entry name" value="OS01G0167750 PROTEIN"/>
    <property type="match status" value="1"/>
</dbReference>
<accession>A0AAP0BSG0</accession>
<reference evidence="3 4" key="1">
    <citation type="journal article" date="2022" name="Nat. Plants">
        <title>Genomes of leafy and leafless Platanthera orchids illuminate the evolution of mycoheterotrophy.</title>
        <authorList>
            <person name="Li M.H."/>
            <person name="Liu K.W."/>
            <person name="Li Z."/>
            <person name="Lu H.C."/>
            <person name="Ye Q.L."/>
            <person name="Zhang D."/>
            <person name="Wang J.Y."/>
            <person name="Li Y.F."/>
            <person name="Zhong Z.M."/>
            <person name="Liu X."/>
            <person name="Yu X."/>
            <person name="Liu D.K."/>
            <person name="Tu X.D."/>
            <person name="Liu B."/>
            <person name="Hao Y."/>
            <person name="Liao X.Y."/>
            <person name="Jiang Y.T."/>
            <person name="Sun W.H."/>
            <person name="Chen J."/>
            <person name="Chen Y.Q."/>
            <person name="Ai Y."/>
            <person name="Zhai J.W."/>
            <person name="Wu S.S."/>
            <person name="Zhou Z."/>
            <person name="Hsiao Y.Y."/>
            <person name="Wu W.L."/>
            <person name="Chen Y.Y."/>
            <person name="Lin Y.F."/>
            <person name="Hsu J.L."/>
            <person name="Li C.Y."/>
            <person name="Wang Z.W."/>
            <person name="Zhao X."/>
            <person name="Zhong W.Y."/>
            <person name="Ma X.K."/>
            <person name="Ma L."/>
            <person name="Huang J."/>
            <person name="Chen G.Z."/>
            <person name="Huang M.Z."/>
            <person name="Huang L."/>
            <person name="Peng D.H."/>
            <person name="Luo Y.B."/>
            <person name="Zou S.Q."/>
            <person name="Chen S.P."/>
            <person name="Lan S."/>
            <person name="Tsai W.C."/>
            <person name="Van de Peer Y."/>
            <person name="Liu Z.J."/>
        </authorList>
    </citation>
    <scope>NUCLEOTIDE SEQUENCE [LARGE SCALE GENOMIC DNA]</scope>
    <source>
        <strain evidence="3">Lor287</strain>
    </source>
</reference>
<dbReference type="EMBL" id="JBBWWQ010000005">
    <property type="protein sequence ID" value="KAK8947021.1"/>
    <property type="molecule type" value="Genomic_DNA"/>
</dbReference>
<dbReference type="InterPro" id="IPR002885">
    <property type="entry name" value="PPR_rpt"/>
</dbReference>
<feature type="repeat" description="PPR" evidence="2">
    <location>
        <begin position="522"/>
        <end position="556"/>
    </location>
</feature>
<dbReference type="Pfam" id="PF13041">
    <property type="entry name" value="PPR_2"/>
    <property type="match status" value="2"/>
</dbReference>
<evidence type="ECO:0000256" key="1">
    <source>
        <dbReference type="ARBA" id="ARBA00022737"/>
    </source>
</evidence>
<keyword evidence="4" id="KW-1185">Reference proteome</keyword>
<organism evidence="3 4">
    <name type="scientific">Platanthera zijinensis</name>
    <dbReference type="NCBI Taxonomy" id="2320716"/>
    <lineage>
        <taxon>Eukaryota</taxon>
        <taxon>Viridiplantae</taxon>
        <taxon>Streptophyta</taxon>
        <taxon>Embryophyta</taxon>
        <taxon>Tracheophyta</taxon>
        <taxon>Spermatophyta</taxon>
        <taxon>Magnoliopsida</taxon>
        <taxon>Liliopsida</taxon>
        <taxon>Asparagales</taxon>
        <taxon>Orchidaceae</taxon>
        <taxon>Orchidoideae</taxon>
        <taxon>Orchideae</taxon>
        <taxon>Orchidinae</taxon>
        <taxon>Platanthera</taxon>
    </lineage>
</organism>
<dbReference type="InterPro" id="IPR011990">
    <property type="entry name" value="TPR-like_helical_dom_sf"/>
</dbReference>
<proteinExistence type="predicted"/>
<dbReference type="InterPro" id="IPR044175">
    <property type="entry name" value="At5g66631-like"/>
</dbReference>
<dbReference type="AlphaFoldDB" id="A0AAP0BSG0"/>
<dbReference type="Proteomes" id="UP001418222">
    <property type="component" value="Unassembled WGS sequence"/>
</dbReference>
<dbReference type="Gene3D" id="1.25.40.10">
    <property type="entry name" value="Tetratricopeptide repeat domain"/>
    <property type="match status" value="2"/>
</dbReference>
<gene>
    <name evidence="3" type="ORF">KSP39_PZI006583</name>
</gene>
<name>A0AAP0BSG0_9ASPA</name>
<evidence type="ECO:0000313" key="3">
    <source>
        <dbReference type="EMBL" id="KAK8947021.1"/>
    </source>
</evidence>
<keyword evidence="1" id="KW-0677">Repeat</keyword>
<feature type="repeat" description="PPR" evidence="2">
    <location>
        <begin position="557"/>
        <end position="591"/>
    </location>
</feature>
<evidence type="ECO:0000256" key="2">
    <source>
        <dbReference type="PROSITE-ProRule" id="PRU00708"/>
    </source>
</evidence>